<comment type="subcellular location">
    <subcellularLocation>
        <location evidence="1">Cell inner membrane</location>
        <topology evidence="1">Multi-pass membrane protein</topology>
    </subcellularLocation>
</comment>
<keyword evidence="6" id="KW-0997">Cell inner membrane</keyword>
<dbReference type="GO" id="GO:0042802">
    <property type="term" value="F:identical protein binding"/>
    <property type="evidence" value="ECO:0007669"/>
    <property type="project" value="UniProtKB-ARBA"/>
</dbReference>
<dbReference type="NCBIfam" id="TIGR01007">
    <property type="entry name" value="eps_fam"/>
    <property type="match status" value="1"/>
</dbReference>
<dbReference type="CDD" id="cd05387">
    <property type="entry name" value="BY-kinase"/>
    <property type="match status" value="1"/>
</dbReference>
<evidence type="ECO:0000259" key="19">
    <source>
        <dbReference type="Pfam" id="PF13614"/>
    </source>
</evidence>
<keyword evidence="5" id="KW-1003">Cell membrane</keyword>
<evidence type="ECO:0000256" key="6">
    <source>
        <dbReference type="ARBA" id="ARBA00022519"/>
    </source>
</evidence>
<dbReference type="Pfam" id="PF13614">
    <property type="entry name" value="AAA_31"/>
    <property type="match status" value="1"/>
</dbReference>
<evidence type="ECO:0000256" key="5">
    <source>
        <dbReference type="ARBA" id="ARBA00022475"/>
    </source>
</evidence>
<dbReference type="Gene3D" id="3.40.50.300">
    <property type="entry name" value="P-loop containing nucleotide triphosphate hydrolases"/>
    <property type="match status" value="1"/>
</dbReference>
<dbReference type="GO" id="GO:0005886">
    <property type="term" value="C:plasma membrane"/>
    <property type="evidence" value="ECO:0007669"/>
    <property type="project" value="UniProtKB-SubCell"/>
</dbReference>
<dbReference type="EC" id="2.7.10.2" evidence="4"/>
<gene>
    <name evidence="21" type="ORF">A2Y85_00935</name>
</gene>
<keyword evidence="7" id="KW-0808">Transferase</keyword>
<evidence type="ECO:0000256" key="17">
    <source>
        <dbReference type="SAM" id="Phobius"/>
    </source>
</evidence>
<proteinExistence type="inferred from homology"/>
<dbReference type="Proteomes" id="UP000177025">
    <property type="component" value="Unassembled WGS sequence"/>
</dbReference>
<dbReference type="AlphaFoldDB" id="A0A1F4UBB9"/>
<dbReference type="InterPro" id="IPR032807">
    <property type="entry name" value="GNVR"/>
</dbReference>
<evidence type="ECO:0000313" key="21">
    <source>
        <dbReference type="EMBL" id="OGC42150.1"/>
    </source>
</evidence>
<dbReference type="GO" id="GO:0005524">
    <property type="term" value="F:ATP binding"/>
    <property type="evidence" value="ECO:0007669"/>
    <property type="project" value="UniProtKB-KW"/>
</dbReference>
<organism evidence="21 22">
    <name type="scientific">candidate division WOR-3 bacterium RBG_13_43_14</name>
    <dbReference type="NCBI Taxonomy" id="1802590"/>
    <lineage>
        <taxon>Bacteria</taxon>
        <taxon>Bacteria division WOR-3</taxon>
    </lineage>
</organism>
<evidence type="ECO:0000256" key="16">
    <source>
        <dbReference type="SAM" id="Coils"/>
    </source>
</evidence>
<evidence type="ECO:0000313" key="22">
    <source>
        <dbReference type="Proteomes" id="UP000177025"/>
    </source>
</evidence>
<keyword evidence="14" id="KW-0829">Tyrosine-protein kinase</keyword>
<dbReference type="EMBL" id="MEUM01000080">
    <property type="protein sequence ID" value="OGC42150.1"/>
    <property type="molecule type" value="Genomic_DNA"/>
</dbReference>
<dbReference type="InterPro" id="IPR005702">
    <property type="entry name" value="Wzc-like_C"/>
</dbReference>
<dbReference type="Pfam" id="PF13807">
    <property type="entry name" value="GNVR"/>
    <property type="match status" value="1"/>
</dbReference>
<evidence type="ECO:0000256" key="11">
    <source>
        <dbReference type="ARBA" id="ARBA00022840"/>
    </source>
</evidence>
<name>A0A1F4UBB9_UNCW3</name>
<dbReference type="PANTHER" id="PTHR32309">
    <property type="entry name" value="TYROSINE-PROTEIN KINASE"/>
    <property type="match status" value="1"/>
</dbReference>
<protein>
    <recommendedName>
        <fullName evidence="4">non-specific protein-tyrosine kinase</fullName>
        <ecNumber evidence="4">2.7.10.2</ecNumber>
    </recommendedName>
</protein>
<evidence type="ECO:0000256" key="3">
    <source>
        <dbReference type="ARBA" id="ARBA00008883"/>
    </source>
</evidence>
<feature type="domain" description="Tyrosine-protein kinase G-rich" evidence="20">
    <location>
        <begin position="436"/>
        <end position="509"/>
    </location>
</feature>
<keyword evidence="10" id="KW-0418">Kinase</keyword>
<evidence type="ECO:0000256" key="12">
    <source>
        <dbReference type="ARBA" id="ARBA00022989"/>
    </source>
</evidence>
<keyword evidence="11" id="KW-0067">ATP-binding</keyword>
<feature type="domain" description="Polysaccharide chain length determinant N-terminal" evidence="18">
    <location>
        <begin position="7"/>
        <end position="93"/>
    </location>
</feature>
<feature type="transmembrane region" description="Helical" evidence="17">
    <location>
        <begin position="20"/>
        <end position="40"/>
    </location>
</feature>
<sequence>MKSEPTLQDYIGVIIERRWLVISCVIGVTFCALVISLFLPKIYEARVRFKLDLSESKPMFFSEIYTPQRVDVVESQLEIIRSRTLARTVVQDLGLNFVVNNHKIYFLDSIRVANDFPPGKYSVRFRSENFGIYDKGDREIGTGKVGDLFDNGKLRFLIRERPNEDMRITIKNINKSAEELQDIVNASQIKNTVLVMLKAKSNSPELAAKIANTLAYEYINYSLSSIREAARSSKEFIESQISIFGEELNNAEEDLRHFKEKTGIFLLSETATEIISSLAEFEVSREQAVVELNEMESSIVNLEDELSKDEATFGVYKKMASFPTISNSPIITNLKDKLKSLELKKQELVQINAKAGEIAEIDRKIQAAEIELKKATEQIVLSGPSIKDPIYQSLISQIINNGTKAIALQSRIDALNQIISRQNRRLKQLPEAEVNLAQLERQKMANEEIYTMLLGKLEESKIAEAMQISEARIIDEAIVPDEPYSPKPKQNTILGFILGLFIGVGAAFLLEYLDTSLKTSKEIEELTGLSVLAAIPLVKNKERTHIPTIDEPHSQIAEAYRILRTNIGFAATAKPIKTLLVTSTMPQEGKTTTCLNLGTTLAQQGHKTIVIDCDFRRPMLHRYFSAFIKDNTHGLSDVLVEHLQLKEAIVKSTTPNLFFITSGTIPSNPAELLGSQKMQQVLNTLKETFEFILVDAPPALGVADARVLGKIVDAIAVVVMAKKSSRDAVLEIKEELERSGEKIIGFVLNGIDLSRHYYRNRYYYYYHTTAE</sequence>
<keyword evidence="8 17" id="KW-0812">Transmembrane</keyword>
<accession>A0A1F4UBB9</accession>
<evidence type="ECO:0000256" key="14">
    <source>
        <dbReference type="ARBA" id="ARBA00023137"/>
    </source>
</evidence>
<evidence type="ECO:0000259" key="18">
    <source>
        <dbReference type="Pfam" id="PF02706"/>
    </source>
</evidence>
<comment type="catalytic activity">
    <reaction evidence="15">
        <text>L-tyrosyl-[protein] + ATP = O-phospho-L-tyrosyl-[protein] + ADP + H(+)</text>
        <dbReference type="Rhea" id="RHEA:10596"/>
        <dbReference type="Rhea" id="RHEA-COMP:10136"/>
        <dbReference type="Rhea" id="RHEA-COMP:20101"/>
        <dbReference type="ChEBI" id="CHEBI:15378"/>
        <dbReference type="ChEBI" id="CHEBI:30616"/>
        <dbReference type="ChEBI" id="CHEBI:46858"/>
        <dbReference type="ChEBI" id="CHEBI:61978"/>
        <dbReference type="ChEBI" id="CHEBI:456216"/>
        <dbReference type="EC" id="2.7.10.2"/>
    </reaction>
</comment>
<keyword evidence="16" id="KW-0175">Coiled coil</keyword>
<evidence type="ECO:0000256" key="9">
    <source>
        <dbReference type="ARBA" id="ARBA00022741"/>
    </source>
</evidence>
<dbReference type="InterPro" id="IPR025669">
    <property type="entry name" value="AAA_dom"/>
</dbReference>
<dbReference type="SUPFAM" id="SSF52540">
    <property type="entry name" value="P-loop containing nucleoside triphosphate hydrolases"/>
    <property type="match status" value="1"/>
</dbReference>
<comment type="caution">
    <text evidence="21">The sequence shown here is derived from an EMBL/GenBank/DDBJ whole genome shotgun (WGS) entry which is preliminary data.</text>
</comment>
<evidence type="ECO:0000256" key="2">
    <source>
        <dbReference type="ARBA" id="ARBA00007316"/>
    </source>
</evidence>
<dbReference type="InterPro" id="IPR027417">
    <property type="entry name" value="P-loop_NTPase"/>
</dbReference>
<feature type="domain" description="AAA" evidence="19">
    <location>
        <begin position="589"/>
        <end position="728"/>
    </location>
</feature>
<keyword evidence="9" id="KW-0547">Nucleotide-binding</keyword>
<evidence type="ECO:0000256" key="7">
    <source>
        <dbReference type="ARBA" id="ARBA00022679"/>
    </source>
</evidence>
<feature type="coiled-coil region" evidence="16">
    <location>
        <begin position="234"/>
        <end position="261"/>
    </location>
</feature>
<comment type="similarity">
    <text evidence="2">Belongs to the CpsD/CapB family.</text>
</comment>
<evidence type="ECO:0000259" key="20">
    <source>
        <dbReference type="Pfam" id="PF13807"/>
    </source>
</evidence>
<evidence type="ECO:0000256" key="8">
    <source>
        <dbReference type="ARBA" id="ARBA00022692"/>
    </source>
</evidence>
<evidence type="ECO:0000256" key="15">
    <source>
        <dbReference type="ARBA" id="ARBA00051245"/>
    </source>
</evidence>
<comment type="similarity">
    <text evidence="3">Belongs to the etk/wzc family.</text>
</comment>
<reference evidence="21 22" key="1">
    <citation type="journal article" date="2016" name="Nat. Commun.">
        <title>Thousands of microbial genomes shed light on interconnected biogeochemical processes in an aquifer system.</title>
        <authorList>
            <person name="Anantharaman K."/>
            <person name="Brown C.T."/>
            <person name="Hug L.A."/>
            <person name="Sharon I."/>
            <person name="Castelle C.J."/>
            <person name="Probst A.J."/>
            <person name="Thomas B.C."/>
            <person name="Singh A."/>
            <person name="Wilkins M.J."/>
            <person name="Karaoz U."/>
            <person name="Brodie E.L."/>
            <person name="Williams K.H."/>
            <person name="Hubbard S.S."/>
            <person name="Banfield J.F."/>
        </authorList>
    </citation>
    <scope>NUCLEOTIDE SEQUENCE [LARGE SCALE GENOMIC DNA]</scope>
</reference>
<keyword evidence="13 17" id="KW-0472">Membrane</keyword>
<evidence type="ECO:0000256" key="1">
    <source>
        <dbReference type="ARBA" id="ARBA00004429"/>
    </source>
</evidence>
<dbReference type="FunFam" id="3.40.50.300:FF:000527">
    <property type="entry name" value="Tyrosine-protein kinase etk"/>
    <property type="match status" value="1"/>
</dbReference>
<dbReference type="GO" id="GO:0004715">
    <property type="term" value="F:non-membrane spanning protein tyrosine kinase activity"/>
    <property type="evidence" value="ECO:0007669"/>
    <property type="project" value="UniProtKB-EC"/>
</dbReference>
<evidence type="ECO:0000256" key="13">
    <source>
        <dbReference type="ARBA" id="ARBA00023136"/>
    </source>
</evidence>
<dbReference type="Pfam" id="PF02706">
    <property type="entry name" value="Wzz"/>
    <property type="match status" value="1"/>
</dbReference>
<keyword evidence="12 17" id="KW-1133">Transmembrane helix</keyword>
<dbReference type="InterPro" id="IPR003856">
    <property type="entry name" value="LPS_length_determ_N"/>
</dbReference>
<evidence type="ECO:0000256" key="10">
    <source>
        <dbReference type="ARBA" id="ARBA00022777"/>
    </source>
</evidence>
<feature type="coiled-coil region" evidence="16">
    <location>
        <begin position="285"/>
        <end position="378"/>
    </location>
</feature>
<evidence type="ECO:0000256" key="4">
    <source>
        <dbReference type="ARBA" id="ARBA00011903"/>
    </source>
</evidence>
<dbReference type="PANTHER" id="PTHR32309:SF13">
    <property type="entry name" value="FERRIC ENTEROBACTIN TRANSPORT PROTEIN FEPE"/>
    <property type="match status" value="1"/>
</dbReference>
<dbReference type="InterPro" id="IPR050445">
    <property type="entry name" value="Bact_polysacc_biosynth/exp"/>
</dbReference>